<feature type="domain" description="BTB" evidence="5">
    <location>
        <begin position="590"/>
        <end position="653"/>
    </location>
</feature>
<dbReference type="EMBL" id="LSYV01000017">
    <property type="protein sequence ID" value="KXZ50564.1"/>
    <property type="molecule type" value="Genomic_DNA"/>
</dbReference>
<evidence type="ECO:0000256" key="2">
    <source>
        <dbReference type="ARBA" id="ARBA00022737"/>
    </source>
</evidence>
<feature type="compositionally biased region" description="Low complexity" evidence="4">
    <location>
        <begin position="368"/>
        <end position="385"/>
    </location>
</feature>
<dbReference type="InterPro" id="IPR000210">
    <property type="entry name" value="BTB/POZ_dom"/>
</dbReference>
<evidence type="ECO:0000256" key="1">
    <source>
        <dbReference type="ARBA" id="ARBA00004906"/>
    </source>
</evidence>
<comment type="caution">
    <text evidence="6">The sequence shown here is derived from an EMBL/GenBank/DDBJ whole genome shotgun (WGS) entry which is preliminary data.</text>
</comment>
<accession>A0A150GL91</accession>
<dbReference type="InterPro" id="IPR044515">
    <property type="entry name" value="ABTB1"/>
</dbReference>
<keyword evidence="3" id="KW-0040">ANK repeat</keyword>
<evidence type="ECO:0000313" key="7">
    <source>
        <dbReference type="Proteomes" id="UP000075714"/>
    </source>
</evidence>
<dbReference type="OrthoDB" id="544719at2759"/>
<dbReference type="InterPro" id="IPR011333">
    <property type="entry name" value="SKP1/BTB/POZ_sf"/>
</dbReference>
<dbReference type="PANTHER" id="PTHR46231:SF1">
    <property type="entry name" value="ANKYRIN REPEAT AND BTB_POZ DOMAIN-CONTAINING PROTEIN 1"/>
    <property type="match status" value="1"/>
</dbReference>
<dbReference type="PANTHER" id="PTHR46231">
    <property type="entry name" value="ANKYRIN REPEAT AND BTB/POZ DOMAIN-CONTAINING PROTEIN 1"/>
    <property type="match status" value="1"/>
</dbReference>
<dbReference type="Proteomes" id="UP000075714">
    <property type="component" value="Unassembled WGS sequence"/>
</dbReference>
<dbReference type="PROSITE" id="PS50097">
    <property type="entry name" value="BTB"/>
    <property type="match status" value="1"/>
</dbReference>
<name>A0A150GL91_GONPE</name>
<evidence type="ECO:0000259" key="5">
    <source>
        <dbReference type="PROSITE" id="PS50097"/>
    </source>
</evidence>
<protein>
    <recommendedName>
        <fullName evidence="5">BTB domain-containing protein</fullName>
    </recommendedName>
</protein>
<feature type="region of interest" description="Disordered" evidence="4">
    <location>
        <begin position="363"/>
        <end position="398"/>
    </location>
</feature>
<feature type="compositionally biased region" description="Gly residues" evidence="4">
    <location>
        <begin position="289"/>
        <end position="300"/>
    </location>
</feature>
<dbReference type="GO" id="GO:0000151">
    <property type="term" value="C:ubiquitin ligase complex"/>
    <property type="evidence" value="ECO:0007669"/>
    <property type="project" value="TreeGrafter"/>
</dbReference>
<keyword evidence="2" id="KW-0677">Repeat</keyword>
<keyword evidence="7" id="KW-1185">Reference proteome</keyword>
<dbReference type="Gene3D" id="3.30.710.10">
    <property type="entry name" value="Potassium Channel Kv1.1, Chain A"/>
    <property type="match status" value="1"/>
</dbReference>
<reference evidence="7" key="1">
    <citation type="journal article" date="2016" name="Nat. Commun.">
        <title>The Gonium pectorale genome demonstrates co-option of cell cycle regulation during the evolution of multicellularity.</title>
        <authorList>
            <person name="Hanschen E.R."/>
            <person name="Marriage T.N."/>
            <person name="Ferris P.J."/>
            <person name="Hamaji T."/>
            <person name="Toyoda A."/>
            <person name="Fujiyama A."/>
            <person name="Neme R."/>
            <person name="Noguchi H."/>
            <person name="Minakuchi Y."/>
            <person name="Suzuki M."/>
            <person name="Kawai-Toyooka H."/>
            <person name="Smith D.R."/>
            <person name="Sparks H."/>
            <person name="Anderson J."/>
            <person name="Bakaric R."/>
            <person name="Luria V."/>
            <person name="Karger A."/>
            <person name="Kirschner M.W."/>
            <person name="Durand P.M."/>
            <person name="Michod R.E."/>
            <person name="Nozaki H."/>
            <person name="Olson B.J."/>
        </authorList>
    </citation>
    <scope>NUCLEOTIDE SEQUENCE [LARGE SCALE GENOMIC DNA]</scope>
    <source>
        <strain evidence="7">NIES-2863</strain>
    </source>
</reference>
<feature type="region of interest" description="Disordered" evidence="4">
    <location>
        <begin position="712"/>
        <end position="732"/>
    </location>
</feature>
<sequence>MYGLTHPVKLEADVLASQTFSHAGLVSAPPIGACDDDVPPPVPDELLPPSEELLRGQLAAVRLPVGNAAPTQSAWCAVSNLIAVALSPEPGSSVAQILVLEPSHPEDCTALELPMAGPGDHVSSLEWSWPGQRRALLSATASGRVVVWTQPSQQGQDESVFPRCIDDWHGQLLLDAGDSAASGSGGAGSKTGGPQVKVEPGGAAAGVVATGAHVQVKVEPGADGADSGGGAVADQSAHLEAAAGAHGAGHGGPWRLPALAGVCWLRQPAGGRAWSTAALGAKRLDSSGPEGGGGGGGAGSGENFDSLFSEPAVAGAVPHWARPHQLTAAVLTADGVLTLLWALASKLPNTLSWHRSRPLHVPAPPPVASAAELPDGADGGDAAAPGDGGGGAGGGALPPEWRLAHGSMAALHDGTLSLAVVYDRRRDGVYVYGMRGNPTLGGSPVGQPGAAVPPAAPTATSAAAAPTVSFQAALALREGVSARQCRLHVSGCATRRLFVLGQESVAGAAAGAGDAGAIGSCDREVAPVAVVASFRAESPDAGGGAKAAAGGGVTTWRCERYSQLLLARCGGGDGGGGRCEWEPPAAAGPPDMSLLAGGRALPCHRSVLAARCEALRRRLPPPGADGGGSPVLLELPDADPNATAITLHALYEGGGDGAAAAASALGDLLPAPLAAATAALAEQLGLGELAAAAAAVAAAVGPRLSALRQLHAANGGGSSGGGAPPQQPTISPVPGAPVGPVSEAAVIAAAKHGELPKPLLLRSLQSLFPGPFHLHCGRTKGLTTPAALAQTLRQESLQAVVSLPKEAIMERYRALGLQAQLTDPRVAPHAAARSMWMSFRGPAPPPELHGHVLSQAAVSSRQRQRWRRQRGAALALGASAPLWSHTQGVLPDCLTGAPLPPGTSWSLEGASAGGAVTAAMGPGVGPAGGRHGLPPLLAALQRAWVCCAAPAELGSPWRRARLGQELDLQY</sequence>
<evidence type="ECO:0000313" key="6">
    <source>
        <dbReference type="EMBL" id="KXZ50564.1"/>
    </source>
</evidence>
<gene>
    <name evidence="6" type="ORF">GPECTOR_16g739</name>
</gene>
<organism evidence="6 7">
    <name type="scientific">Gonium pectorale</name>
    <name type="common">Green alga</name>
    <dbReference type="NCBI Taxonomy" id="33097"/>
    <lineage>
        <taxon>Eukaryota</taxon>
        <taxon>Viridiplantae</taxon>
        <taxon>Chlorophyta</taxon>
        <taxon>core chlorophytes</taxon>
        <taxon>Chlorophyceae</taxon>
        <taxon>CS clade</taxon>
        <taxon>Chlamydomonadales</taxon>
        <taxon>Volvocaceae</taxon>
        <taxon>Gonium</taxon>
    </lineage>
</organism>
<dbReference type="GO" id="GO:0005737">
    <property type="term" value="C:cytoplasm"/>
    <property type="evidence" value="ECO:0007669"/>
    <property type="project" value="TreeGrafter"/>
</dbReference>
<evidence type="ECO:0000256" key="4">
    <source>
        <dbReference type="SAM" id="MobiDB-lite"/>
    </source>
</evidence>
<feature type="region of interest" description="Disordered" evidence="4">
    <location>
        <begin position="284"/>
        <end position="304"/>
    </location>
</feature>
<dbReference type="SUPFAM" id="SSF54695">
    <property type="entry name" value="POZ domain"/>
    <property type="match status" value="1"/>
</dbReference>
<feature type="compositionally biased region" description="Gly residues" evidence="4">
    <location>
        <begin position="386"/>
        <end position="396"/>
    </location>
</feature>
<comment type="pathway">
    <text evidence="1">Protein modification; protein ubiquitination.</text>
</comment>
<dbReference type="CDD" id="cd18186">
    <property type="entry name" value="BTB_POZ_ZBTB_KLHL-like"/>
    <property type="match status" value="1"/>
</dbReference>
<proteinExistence type="predicted"/>
<feature type="compositionally biased region" description="Gly residues" evidence="4">
    <location>
        <begin position="714"/>
        <end position="723"/>
    </location>
</feature>
<evidence type="ECO:0000256" key="3">
    <source>
        <dbReference type="ARBA" id="ARBA00023043"/>
    </source>
</evidence>
<dbReference type="AlphaFoldDB" id="A0A150GL91"/>